<feature type="chain" id="PRO_5026025234" evidence="1">
    <location>
        <begin position="24"/>
        <end position="174"/>
    </location>
</feature>
<evidence type="ECO:0000313" key="3">
    <source>
        <dbReference type="Proteomes" id="UP000479000"/>
    </source>
</evidence>
<protein>
    <submittedName>
        <fullName evidence="2">Uncharacterized protein</fullName>
    </submittedName>
</protein>
<sequence length="174" mass="19469">MEPRSRSLALVLVATPFTAPLCAEIASPTMCPAFRRLSRRRRETRISARELPGGEFSNLHTSMHPLIRRVLSLENPLTSLSDRTYPWRIIAATLGKACGGNLQKDAPLRVDDMVVTKPWRPRSVDSQFLGCWKLLVALGSFWCQLVARGSCWCQLVALGSSWCQLVALGSCWWL</sequence>
<organism evidence="2 3">
    <name type="scientific">Nesidiocoris tenuis</name>
    <dbReference type="NCBI Taxonomy" id="355587"/>
    <lineage>
        <taxon>Eukaryota</taxon>
        <taxon>Metazoa</taxon>
        <taxon>Ecdysozoa</taxon>
        <taxon>Arthropoda</taxon>
        <taxon>Hexapoda</taxon>
        <taxon>Insecta</taxon>
        <taxon>Pterygota</taxon>
        <taxon>Neoptera</taxon>
        <taxon>Paraneoptera</taxon>
        <taxon>Hemiptera</taxon>
        <taxon>Heteroptera</taxon>
        <taxon>Panheteroptera</taxon>
        <taxon>Cimicomorpha</taxon>
        <taxon>Miridae</taxon>
        <taxon>Dicyphina</taxon>
        <taxon>Nesidiocoris</taxon>
    </lineage>
</organism>
<evidence type="ECO:0000256" key="1">
    <source>
        <dbReference type="SAM" id="SignalP"/>
    </source>
</evidence>
<evidence type="ECO:0000313" key="2">
    <source>
        <dbReference type="EMBL" id="CAB0012627.1"/>
    </source>
</evidence>
<dbReference type="Proteomes" id="UP000479000">
    <property type="component" value="Unassembled WGS sequence"/>
</dbReference>
<accession>A0A6H5H5M5</accession>
<feature type="signal peptide" evidence="1">
    <location>
        <begin position="1"/>
        <end position="23"/>
    </location>
</feature>
<keyword evidence="3" id="KW-1185">Reference proteome</keyword>
<name>A0A6H5H5M5_9HEMI</name>
<dbReference type="AlphaFoldDB" id="A0A6H5H5M5"/>
<gene>
    <name evidence="2" type="ORF">NTEN_LOCUS17334</name>
</gene>
<reference evidence="2 3" key="1">
    <citation type="submission" date="2020-02" db="EMBL/GenBank/DDBJ databases">
        <authorList>
            <person name="Ferguson B K."/>
        </authorList>
    </citation>
    <scope>NUCLEOTIDE SEQUENCE [LARGE SCALE GENOMIC DNA]</scope>
</reference>
<dbReference type="EMBL" id="CADCXU010025611">
    <property type="protein sequence ID" value="CAB0012627.1"/>
    <property type="molecule type" value="Genomic_DNA"/>
</dbReference>
<proteinExistence type="predicted"/>
<keyword evidence="1" id="KW-0732">Signal</keyword>